<sequence length="172" mass="19201">MKRKNTLTWDPFLIFLIPWYTGPNPDFKAQYISYQSSRKILEIPSKLVSFGVFVIEKISKLTLKTLKHRILIKTSCGAFLVPILGKQTCKEYCKRRDNYCYDFVNVFSTFTAFTIMGTISFNKFLFPAEKILEINPGLENLSCVTGSGSGSGSGVGGVGGGGGGWRWQWLSS</sequence>
<dbReference type="EnsemblMetazoa" id="GPPI037048-RA">
    <property type="protein sequence ID" value="GPPI037048-PA"/>
    <property type="gene ID" value="GPPI037048"/>
</dbReference>
<dbReference type="EMBL" id="JXJN01018361">
    <property type="status" value="NOT_ANNOTATED_CDS"/>
    <property type="molecule type" value="Genomic_DNA"/>
</dbReference>
<reference evidence="1" key="2">
    <citation type="submission" date="2020-05" db="UniProtKB">
        <authorList>
            <consortium name="EnsemblMetazoa"/>
        </authorList>
    </citation>
    <scope>IDENTIFICATION</scope>
    <source>
        <strain evidence="1">IAEA</strain>
    </source>
</reference>
<dbReference type="AlphaFoldDB" id="A0A1B0BQ37"/>
<evidence type="ECO:0000313" key="2">
    <source>
        <dbReference type="Proteomes" id="UP000092460"/>
    </source>
</evidence>
<dbReference type="Proteomes" id="UP000092460">
    <property type="component" value="Unassembled WGS sequence"/>
</dbReference>
<proteinExistence type="predicted"/>
<organism evidence="1 2">
    <name type="scientific">Glossina palpalis gambiensis</name>
    <dbReference type="NCBI Taxonomy" id="67801"/>
    <lineage>
        <taxon>Eukaryota</taxon>
        <taxon>Metazoa</taxon>
        <taxon>Ecdysozoa</taxon>
        <taxon>Arthropoda</taxon>
        <taxon>Hexapoda</taxon>
        <taxon>Insecta</taxon>
        <taxon>Pterygota</taxon>
        <taxon>Neoptera</taxon>
        <taxon>Endopterygota</taxon>
        <taxon>Diptera</taxon>
        <taxon>Brachycera</taxon>
        <taxon>Muscomorpha</taxon>
        <taxon>Hippoboscoidea</taxon>
        <taxon>Glossinidae</taxon>
        <taxon>Glossina</taxon>
    </lineage>
</organism>
<protein>
    <submittedName>
        <fullName evidence="1">Uncharacterized protein</fullName>
    </submittedName>
</protein>
<name>A0A1B0BQ37_9MUSC</name>
<evidence type="ECO:0000313" key="1">
    <source>
        <dbReference type="EnsemblMetazoa" id="GPPI037048-PA"/>
    </source>
</evidence>
<accession>A0A1B0BQ37</accession>
<keyword evidence="2" id="KW-1185">Reference proteome</keyword>
<reference evidence="2" key="1">
    <citation type="submission" date="2015-01" db="EMBL/GenBank/DDBJ databases">
        <authorList>
            <person name="Aksoy S."/>
            <person name="Warren W."/>
            <person name="Wilson R.K."/>
        </authorList>
    </citation>
    <scope>NUCLEOTIDE SEQUENCE [LARGE SCALE GENOMIC DNA]</scope>
    <source>
        <strain evidence="2">IAEA</strain>
    </source>
</reference>
<dbReference type="VEuPathDB" id="VectorBase:GPPI037048"/>